<reference evidence="2" key="1">
    <citation type="submission" date="2024-06" db="EMBL/GenBank/DDBJ databases">
        <authorList>
            <consortium name="consrtm"/>
            <person name="Uemura M."/>
            <person name="Terahara T."/>
        </authorList>
    </citation>
    <scope>NUCLEOTIDE SEQUENCE</scope>
    <source>
        <strain evidence="2">KM77-8</strain>
    </source>
</reference>
<name>A0AAT9HGB5_9ACTN</name>
<sequence length="79" mass="8392">MTDGLSATAAGCHDQPAKVLPAGVWRRALGLEAGVERARDETPSGKHEPAPVRDLGDRHINREALGYGSTDEAEGSRTR</sequence>
<gene>
    <name evidence="2" type="ORF">SHKM778_27480</name>
</gene>
<dbReference type="AlphaFoldDB" id="A0AAT9HGB5"/>
<feature type="region of interest" description="Disordered" evidence="1">
    <location>
        <begin position="35"/>
        <end position="79"/>
    </location>
</feature>
<reference evidence="2" key="2">
    <citation type="submission" date="2024-07" db="EMBL/GenBank/DDBJ databases">
        <title>Streptomyces haneummycinica sp. nov., a new antibiotic-producing actinobacterium isolated from marine sediment.</title>
        <authorList>
            <person name="Uemura M."/>
            <person name="Hamada M."/>
            <person name="Hirano S."/>
            <person name="Kobayashi K."/>
            <person name="Ohshiro T."/>
            <person name="Kobayashi T."/>
            <person name="Terahara T."/>
        </authorList>
    </citation>
    <scope>NUCLEOTIDE SEQUENCE</scope>
    <source>
        <strain evidence="2">KM77-8</strain>
    </source>
</reference>
<evidence type="ECO:0000313" key="2">
    <source>
        <dbReference type="EMBL" id="BFO16360.1"/>
    </source>
</evidence>
<evidence type="ECO:0000256" key="1">
    <source>
        <dbReference type="SAM" id="MobiDB-lite"/>
    </source>
</evidence>
<feature type="compositionally biased region" description="Basic and acidic residues" evidence="1">
    <location>
        <begin position="35"/>
        <end position="62"/>
    </location>
</feature>
<accession>A0AAT9HGB5</accession>
<dbReference type="EMBL" id="AP035768">
    <property type="protein sequence ID" value="BFO16360.1"/>
    <property type="molecule type" value="Genomic_DNA"/>
</dbReference>
<proteinExistence type="predicted"/>
<protein>
    <submittedName>
        <fullName evidence="2">Uncharacterized protein</fullName>
    </submittedName>
</protein>
<organism evidence="2">
    <name type="scientific">Streptomyces haneummycinicus</name>
    <dbReference type="NCBI Taxonomy" id="3074435"/>
    <lineage>
        <taxon>Bacteria</taxon>
        <taxon>Bacillati</taxon>
        <taxon>Actinomycetota</taxon>
        <taxon>Actinomycetes</taxon>
        <taxon>Kitasatosporales</taxon>
        <taxon>Streptomycetaceae</taxon>
        <taxon>Streptomyces</taxon>
    </lineage>
</organism>